<sequence>MDNAQLTNVLMTAIFALVAFVSNIFIKKIDRFEKKIEQILLSDVAINKDIEVMKTDIDNHETRITNLEK</sequence>
<keyword evidence="1" id="KW-0472">Membrane</keyword>
<gene>
    <name evidence="2" type="ORF">UFOVP535_41</name>
</gene>
<proteinExistence type="predicted"/>
<accession>A0A6J5MRE1</accession>
<evidence type="ECO:0000313" key="2">
    <source>
        <dbReference type="EMBL" id="CAB4149042.1"/>
    </source>
</evidence>
<reference evidence="2" key="1">
    <citation type="submission" date="2020-04" db="EMBL/GenBank/DDBJ databases">
        <authorList>
            <person name="Chiriac C."/>
            <person name="Salcher M."/>
            <person name="Ghai R."/>
            <person name="Kavagutti S V."/>
        </authorList>
    </citation>
    <scope>NUCLEOTIDE SEQUENCE</scope>
</reference>
<keyword evidence="1" id="KW-1133">Transmembrane helix</keyword>
<organism evidence="2">
    <name type="scientific">uncultured Caudovirales phage</name>
    <dbReference type="NCBI Taxonomy" id="2100421"/>
    <lineage>
        <taxon>Viruses</taxon>
        <taxon>Duplodnaviria</taxon>
        <taxon>Heunggongvirae</taxon>
        <taxon>Uroviricota</taxon>
        <taxon>Caudoviricetes</taxon>
        <taxon>Peduoviridae</taxon>
        <taxon>Maltschvirus</taxon>
        <taxon>Maltschvirus maltsch</taxon>
    </lineage>
</organism>
<dbReference type="EMBL" id="LR796506">
    <property type="protein sequence ID" value="CAB4149042.1"/>
    <property type="molecule type" value="Genomic_DNA"/>
</dbReference>
<protein>
    <submittedName>
        <fullName evidence="2">Uncharacterized protein</fullName>
    </submittedName>
</protein>
<keyword evidence="1" id="KW-0812">Transmembrane</keyword>
<feature type="transmembrane region" description="Helical" evidence="1">
    <location>
        <begin position="6"/>
        <end position="26"/>
    </location>
</feature>
<name>A0A6J5MRE1_9CAUD</name>
<evidence type="ECO:0000256" key="1">
    <source>
        <dbReference type="SAM" id="Phobius"/>
    </source>
</evidence>